<evidence type="ECO:0000313" key="2">
    <source>
        <dbReference type="Proteomes" id="UP001418222"/>
    </source>
</evidence>
<dbReference type="Proteomes" id="UP001418222">
    <property type="component" value="Unassembled WGS sequence"/>
</dbReference>
<name>A0AAP0BY43_9ASPA</name>
<dbReference type="EMBL" id="JBBWWQ010000002">
    <property type="protein sequence ID" value="KAK8954290.1"/>
    <property type="molecule type" value="Genomic_DNA"/>
</dbReference>
<proteinExistence type="predicted"/>
<accession>A0AAP0BY43</accession>
<comment type="caution">
    <text evidence="1">The sequence shown here is derived from an EMBL/GenBank/DDBJ whole genome shotgun (WGS) entry which is preliminary data.</text>
</comment>
<evidence type="ECO:0000313" key="1">
    <source>
        <dbReference type="EMBL" id="KAK8954290.1"/>
    </source>
</evidence>
<dbReference type="AlphaFoldDB" id="A0AAP0BY43"/>
<keyword evidence="2" id="KW-1185">Reference proteome</keyword>
<reference evidence="1 2" key="1">
    <citation type="journal article" date="2022" name="Nat. Plants">
        <title>Genomes of leafy and leafless Platanthera orchids illuminate the evolution of mycoheterotrophy.</title>
        <authorList>
            <person name="Li M.H."/>
            <person name="Liu K.W."/>
            <person name="Li Z."/>
            <person name="Lu H.C."/>
            <person name="Ye Q.L."/>
            <person name="Zhang D."/>
            <person name="Wang J.Y."/>
            <person name="Li Y.F."/>
            <person name="Zhong Z.M."/>
            <person name="Liu X."/>
            <person name="Yu X."/>
            <person name="Liu D.K."/>
            <person name="Tu X.D."/>
            <person name="Liu B."/>
            <person name="Hao Y."/>
            <person name="Liao X.Y."/>
            <person name="Jiang Y.T."/>
            <person name="Sun W.H."/>
            <person name="Chen J."/>
            <person name="Chen Y.Q."/>
            <person name="Ai Y."/>
            <person name="Zhai J.W."/>
            <person name="Wu S.S."/>
            <person name="Zhou Z."/>
            <person name="Hsiao Y.Y."/>
            <person name="Wu W.L."/>
            <person name="Chen Y.Y."/>
            <person name="Lin Y.F."/>
            <person name="Hsu J.L."/>
            <person name="Li C.Y."/>
            <person name="Wang Z.W."/>
            <person name="Zhao X."/>
            <person name="Zhong W.Y."/>
            <person name="Ma X.K."/>
            <person name="Ma L."/>
            <person name="Huang J."/>
            <person name="Chen G.Z."/>
            <person name="Huang M.Z."/>
            <person name="Huang L."/>
            <person name="Peng D.H."/>
            <person name="Luo Y.B."/>
            <person name="Zou S.Q."/>
            <person name="Chen S.P."/>
            <person name="Lan S."/>
            <person name="Tsai W.C."/>
            <person name="Van de Peer Y."/>
            <person name="Liu Z.J."/>
        </authorList>
    </citation>
    <scope>NUCLEOTIDE SEQUENCE [LARGE SCALE GENOMIC DNA]</scope>
    <source>
        <strain evidence="1">Lor287</strain>
    </source>
</reference>
<gene>
    <name evidence="1" type="ORF">KSP39_PZI002051</name>
</gene>
<sequence>MAKRRWLGLREDEWPESGEDGLRWERRQGQGEERGNAKRFINFSHIPITIFVITVYVSPGLPPVYPVKGSQGALGTKTATLRPENPKTRTQEVIFYCNTSVIRRRQSGHFPGQPPPPPPPLRRWLAVGSGLAAGEPTTSTDNTYIEIGRPSGSLGCRSFAGLRGRNLCGSELGLCEELICKAEGLRCKLLGAFCRSA</sequence>
<organism evidence="1 2">
    <name type="scientific">Platanthera zijinensis</name>
    <dbReference type="NCBI Taxonomy" id="2320716"/>
    <lineage>
        <taxon>Eukaryota</taxon>
        <taxon>Viridiplantae</taxon>
        <taxon>Streptophyta</taxon>
        <taxon>Embryophyta</taxon>
        <taxon>Tracheophyta</taxon>
        <taxon>Spermatophyta</taxon>
        <taxon>Magnoliopsida</taxon>
        <taxon>Liliopsida</taxon>
        <taxon>Asparagales</taxon>
        <taxon>Orchidaceae</taxon>
        <taxon>Orchidoideae</taxon>
        <taxon>Orchideae</taxon>
        <taxon>Orchidinae</taxon>
        <taxon>Platanthera</taxon>
    </lineage>
</organism>
<protein>
    <submittedName>
        <fullName evidence="1">Uncharacterized protein</fullName>
    </submittedName>
</protein>